<keyword evidence="3" id="KW-1185">Reference proteome</keyword>
<evidence type="ECO:0000313" key="2">
    <source>
        <dbReference type="EMBL" id="CAL1127434.1"/>
    </source>
</evidence>
<dbReference type="AlphaFoldDB" id="A0A9P1FEJ2"/>
<sequence length="503" mass="56420">MASKTTCQLKHMASRASFWKQEFPGVKVGPHGILCKICQKANVNSLWASGKGGRGRGKVWLSHIKQHTETRAHRLAAGTCNSAQVKGHALVNGVVVPHATVFRSVIQCIQQKENVNKTKVGKRSMKRKLLYCLGQAARMLTLKKLDMSSIVSLQQDPRKHRMALRYSACSKETMEHFHGFLGVFDQAEHQDLTAVGCRDATVGILKKLCSPSSPVPYKSDMLPLDFPEVFDSLQPKIEQFCSDAAGDELVASELLQQDFQNLRVRSKDSAHAARRIASRCTKADGYLNQVLRCYVTGPQSPAQLLQFRPYFAKRFANMVKANNGWRCKNLRAAKHRFESIQKPTGRLVLHMRPLLICMESLCRERVGKVEGNCAKEFLDRWNVEEALTLAALADAHDEAFLVTRVADSDGMEPSDLLHAMQQFLKNIDHLFTNGHLWNMPGTYSSFLMETLKVPLLLIHKGKQLVLGGERAITPEIKHRVLGRFLGFGGRSNMSLLLLFLYTK</sequence>
<gene>
    <name evidence="1" type="ORF">C1SCF055_LOCUS2491</name>
</gene>
<accession>A0A9P1FEJ2</accession>
<reference evidence="1" key="1">
    <citation type="submission" date="2022-10" db="EMBL/GenBank/DDBJ databases">
        <authorList>
            <person name="Chen Y."/>
            <person name="Dougan E. K."/>
            <person name="Chan C."/>
            <person name="Rhodes N."/>
            <person name="Thang M."/>
        </authorList>
    </citation>
    <scope>NUCLEOTIDE SEQUENCE</scope>
</reference>
<evidence type="ECO:0000313" key="3">
    <source>
        <dbReference type="Proteomes" id="UP001152797"/>
    </source>
</evidence>
<name>A0A9P1FEJ2_9DINO</name>
<evidence type="ECO:0000313" key="1">
    <source>
        <dbReference type="EMBL" id="CAI3974059.1"/>
    </source>
</evidence>
<proteinExistence type="predicted"/>
<dbReference type="Proteomes" id="UP001152797">
    <property type="component" value="Unassembled WGS sequence"/>
</dbReference>
<dbReference type="EMBL" id="CAMXCT020000114">
    <property type="protein sequence ID" value="CAL1127434.1"/>
    <property type="molecule type" value="Genomic_DNA"/>
</dbReference>
<dbReference type="EMBL" id="CAMXCT010000114">
    <property type="protein sequence ID" value="CAI3974059.1"/>
    <property type="molecule type" value="Genomic_DNA"/>
</dbReference>
<comment type="caution">
    <text evidence="1">The sequence shown here is derived from an EMBL/GenBank/DDBJ whole genome shotgun (WGS) entry which is preliminary data.</text>
</comment>
<dbReference type="EMBL" id="CAMXCT030000114">
    <property type="protein sequence ID" value="CAL4761371.1"/>
    <property type="molecule type" value="Genomic_DNA"/>
</dbReference>
<reference evidence="2" key="2">
    <citation type="submission" date="2024-04" db="EMBL/GenBank/DDBJ databases">
        <authorList>
            <person name="Chen Y."/>
            <person name="Shah S."/>
            <person name="Dougan E. K."/>
            <person name="Thang M."/>
            <person name="Chan C."/>
        </authorList>
    </citation>
    <scope>NUCLEOTIDE SEQUENCE [LARGE SCALE GENOMIC DNA]</scope>
</reference>
<organism evidence="1">
    <name type="scientific">Cladocopium goreaui</name>
    <dbReference type="NCBI Taxonomy" id="2562237"/>
    <lineage>
        <taxon>Eukaryota</taxon>
        <taxon>Sar</taxon>
        <taxon>Alveolata</taxon>
        <taxon>Dinophyceae</taxon>
        <taxon>Suessiales</taxon>
        <taxon>Symbiodiniaceae</taxon>
        <taxon>Cladocopium</taxon>
    </lineage>
</organism>
<protein>
    <submittedName>
        <fullName evidence="1">Uncharacterized protein</fullName>
    </submittedName>
</protein>